<reference evidence="2" key="1">
    <citation type="submission" date="2018-06" db="EMBL/GenBank/DDBJ databases">
        <authorList>
            <person name="Zhirakovskaya E."/>
        </authorList>
    </citation>
    <scope>NUCLEOTIDE SEQUENCE</scope>
</reference>
<dbReference type="GO" id="GO:0008728">
    <property type="term" value="F:GTP diphosphokinase activity"/>
    <property type="evidence" value="ECO:0007669"/>
    <property type="project" value="UniProtKB-EC"/>
</dbReference>
<dbReference type="AlphaFoldDB" id="A0A3B0ZB19"/>
<protein>
    <submittedName>
        <fullName evidence="2">Guanosine-3',5'-bis(Diphosphate) 3'-pyrophosphohydrolase / GTP pyrophosphokinase, (P)ppGpp synthetase II</fullName>
        <ecNumber evidence="2">2.7.6.5</ecNumber>
        <ecNumber evidence="2">3.1.7.2</ecNumber>
    </submittedName>
</protein>
<dbReference type="Gene3D" id="1.10.3210.10">
    <property type="entry name" value="Hypothetical protein af1432"/>
    <property type="match status" value="1"/>
</dbReference>
<dbReference type="EC" id="2.7.6.5" evidence="2"/>
<dbReference type="InterPro" id="IPR052194">
    <property type="entry name" value="MESH1"/>
</dbReference>
<sequence length="447" mass="50588">MMTDLIERAREFATQAHQRIGQRRKYTNQPYDLHLAAVAKLVGEVADDVEMVAAAWLHDTVEDTPATLDDIEKNFGVPVAELVEELTDISKASDGNRAKRKELDRIHSSQASTRAKTVKLADLIDNCKDIRKNDERFAWVYLSEMGALLKVLSDGDAVLFKRASKLHAKFTEQLGGRDAVLSESDDLESAGPTLQGMDDRHFRRMFVEIFTAKDLAEGLLSFDDDSPCEQVKRALKTQRREVASVRISGSVQGYVRMSDLGAGLCADKIKHFTVDQVVNSSATFGDVIHVLTRHDFCFVTVLDNIAGVISRDDVNKPMARMWLFGIVTIVEQQLLKLILERFPNDSWQQQVSAGRMEKAREIQSERQRRNVYCELIDCLQLSDKAQIVIQDPVSLERLGLESKSVAKKTIKRLESLRNHLAHAQDIVTHDWPQIARLSMWIEDMTRK</sequence>
<dbReference type="EMBL" id="UOFR01000001">
    <property type="protein sequence ID" value="VAW90598.1"/>
    <property type="molecule type" value="Genomic_DNA"/>
</dbReference>
<dbReference type="InterPro" id="IPR003607">
    <property type="entry name" value="HD/PDEase_dom"/>
</dbReference>
<keyword evidence="2" id="KW-0378">Hydrolase</keyword>
<organism evidence="2">
    <name type="scientific">hydrothermal vent metagenome</name>
    <dbReference type="NCBI Taxonomy" id="652676"/>
    <lineage>
        <taxon>unclassified sequences</taxon>
        <taxon>metagenomes</taxon>
        <taxon>ecological metagenomes</taxon>
    </lineage>
</organism>
<feature type="domain" description="HD/PDEase" evidence="1">
    <location>
        <begin position="27"/>
        <end position="136"/>
    </location>
</feature>
<dbReference type="SMART" id="SM00471">
    <property type="entry name" value="HDc"/>
    <property type="match status" value="1"/>
</dbReference>
<evidence type="ECO:0000259" key="1">
    <source>
        <dbReference type="SMART" id="SM00471"/>
    </source>
</evidence>
<proteinExistence type="predicted"/>
<evidence type="ECO:0000313" key="2">
    <source>
        <dbReference type="EMBL" id="VAW90598.1"/>
    </source>
</evidence>
<accession>A0A3B0ZB19</accession>
<dbReference type="CDD" id="cd00077">
    <property type="entry name" value="HDc"/>
    <property type="match status" value="1"/>
</dbReference>
<dbReference type="GO" id="GO:0008893">
    <property type="term" value="F:guanosine-3',5'-bis(diphosphate) 3'-diphosphatase activity"/>
    <property type="evidence" value="ECO:0007669"/>
    <property type="project" value="UniProtKB-EC"/>
</dbReference>
<keyword evidence="2" id="KW-0808">Transferase</keyword>
<dbReference type="EC" id="3.1.7.2" evidence="2"/>
<dbReference type="SUPFAM" id="SSF109604">
    <property type="entry name" value="HD-domain/PDEase-like"/>
    <property type="match status" value="1"/>
</dbReference>
<keyword evidence="2" id="KW-0418">Kinase</keyword>
<dbReference type="GO" id="GO:0016301">
    <property type="term" value="F:kinase activity"/>
    <property type="evidence" value="ECO:0007669"/>
    <property type="project" value="UniProtKB-KW"/>
</dbReference>
<dbReference type="Pfam" id="PF13328">
    <property type="entry name" value="HD_4"/>
    <property type="match status" value="1"/>
</dbReference>
<dbReference type="PANTHER" id="PTHR46246:SF1">
    <property type="entry name" value="GUANOSINE-3',5'-BIS(DIPHOSPHATE) 3'-PYROPHOSPHOHYDROLASE MESH1"/>
    <property type="match status" value="1"/>
</dbReference>
<name>A0A3B0ZB19_9ZZZZ</name>
<dbReference type="PANTHER" id="PTHR46246">
    <property type="entry name" value="GUANOSINE-3',5'-BIS(DIPHOSPHATE) 3'-PYROPHOSPHOHYDROLASE MESH1"/>
    <property type="match status" value="1"/>
</dbReference>
<gene>
    <name evidence="2" type="ORF">MNBD_GAMMA21-39</name>
</gene>